<organism evidence="1 2">
    <name type="scientific">Candidatus Taylorbacteria bacterium CG11_big_fil_rev_8_21_14_0_20_46_11</name>
    <dbReference type="NCBI Taxonomy" id="1975025"/>
    <lineage>
        <taxon>Bacteria</taxon>
        <taxon>Candidatus Tayloriibacteriota</taxon>
    </lineage>
</organism>
<protein>
    <submittedName>
        <fullName evidence="1">Uncharacterized protein</fullName>
    </submittedName>
</protein>
<accession>A0A2H0KAR5</accession>
<comment type="caution">
    <text evidence="1">The sequence shown here is derived from an EMBL/GenBank/DDBJ whole genome shotgun (WGS) entry which is preliminary data.</text>
</comment>
<proteinExistence type="predicted"/>
<dbReference type="EMBL" id="PCVG01000059">
    <property type="protein sequence ID" value="PIQ68348.1"/>
    <property type="molecule type" value="Genomic_DNA"/>
</dbReference>
<evidence type="ECO:0000313" key="2">
    <source>
        <dbReference type="Proteomes" id="UP000229342"/>
    </source>
</evidence>
<dbReference type="AlphaFoldDB" id="A0A2H0KAR5"/>
<reference evidence="1 2" key="1">
    <citation type="submission" date="2017-09" db="EMBL/GenBank/DDBJ databases">
        <title>Depth-based differentiation of microbial function through sediment-hosted aquifers and enrichment of novel symbionts in the deep terrestrial subsurface.</title>
        <authorList>
            <person name="Probst A.J."/>
            <person name="Ladd B."/>
            <person name="Jarett J.K."/>
            <person name="Geller-Mcgrath D.E."/>
            <person name="Sieber C.M."/>
            <person name="Emerson J.B."/>
            <person name="Anantharaman K."/>
            <person name="Thomas B.C."/>
            <person name="Malmstrom R."/>
            <person name="Stieglmeier M."/>
            <person name="Klingl A."/>
            <person name="Woyke T."/>
            <person name="Ryan C.M."/>
            <person name="Banfield J.F."/>
        </authorList>
    </citation>
    <scope>NUCLEOTIDE SEQUENCE [LARGE SCALE GENOMIC DNA]</scope>
    <source>
        <strain evidence="1">CG11_big_fil_rev_8_21_14_0_20_46_11</strain>
    </source>
</reference>
<evidence type="ECO:0000313" key="1">
    <source>
        <dbReference type="EMBL" id="PIQ68348.1"/>
    </source>
</evidence>
<dbReference type="Proteomes" id="UP000229342">
    <property type="component" value="Unassembled WGS sequence"/>
</dbReference>
<name>A0A2H0KAR5_9BACT</name>
<sequence>MKSSETNKVKVSKDEYLRLKRVDRQFGAFLSYAAHLLDIGKAREDVSAGRVVSQEALFRRLRI</sequence>
<gene>
    <name evidence="1" type="ORF">COV91_04580</name>
</gene>